<dbReference type="InterPro" id="IPR050680">
    <property type="entry name" value="YpeA/RimI_acetyltransf"/>
</dbReference>
<dbReference type="Gene3D" id="3.40.630.30">
    <property type="match status" value="1"/>
</dbReference>
<dbReference type="Proteomes" id="UP000715095">
    <property type="component" value="Unassembled WGS sequence"/>
</dbReference>
<keyword evidence="1" id="KW-0808">Transferase</keyword>
<keyword evidence="5" id="KW-1185">Reference proteome</keyword>
<dbReference type="PANTHER" id="PTHR43420">
    <property type="entry name" value="ACETYLTRANSFERASE"/>
    <property type="match status" value="1"/>
</dbReference>
<dbReference type="InterPro" id="IPR016181">
    <property type="entry name" value="Acyl_CoA_acyltransferase"/>
</dbReference>
<dbReference type="EMBL" id="JACJJC010000011">
    <property type="protein sequence ID" value="MBM6704401.1"/>
    <property type="molecule type" value="Genomic_DNA"/>
</dbReference>
<reference evidence="4 5" key="1">
    <citation type="journal article" date="2021" name="Sci. Rep.">
        <title>The distribution of antibiotic resistance genes in chicken gut microbiota commensals.</title>
        <authorList>
            <person name="Juricova H."/>
            <person name="Matiasovicova J."/>
            <person name="Kubasova T."/>
            <person name="Cejkova D."/>
            <person name="Rychlik I."/>
        </authorList>
    </citation>
    <scope>NUCLEOTIDE SEQUENCE [LARGE SCALE GENOMIC DNA]</scope>
    <source>
        <strain evidence="4 5">An829</strain>
    </source>
</reference>
<keyword evidence="2" id="KW-0012">Acyltransferase</keyword>
<evidence type="ECO:0000259" key="3">
    <source>
        <dbReference type="PROSITE" id="PS51186"/>
    </source>
</evidence>
<dbReference type="InterPro" id="IPR000182">
    <property type="entry name" value="GNAT_dom"/>
</dbReference>
<protein>
    <submittedName>
        <fullName evidence="4">GNAT family N-acetyltransferase</fullName>
    </submittedName>
</protein>
<feature type="domain" description="N-acetyltransferase" evidence="3">
    <location>
        <begin position="1"/>
        <end position="147"/>
    </location>
</feature>
<evidence type="ECO:0000256" key="1">
    <source>
        <dbReference type="ARBA" id="ARBA00022679"/>
    </source>
</evidence>
<accession>A0ABS2DSR7</accession>
<dbReference type="CDD" id="cd04301">
    <property type="entry name" value="NAT_SF"/>
    <property type="match status" value="1"/>
</dbReference>
<dbReference type="SUPFAM" id="SSF55729">
    <property type="entry name" value="Acyl-CoA N-acyltransferases (Nat)"/>
    <property type="match status" value="1"/>
</dbReference>
<comment type="caution">
    <text evidence="4">The sequence shown here is derived from an EMBL/GenBank/DDBJ whole genome shotgun (WGS) entry which is preliminary data.</text>
</comment>
<dbReference type="PANTHER" id="PTHR43420:SF47">
    <property type="entry name" value="N-ACETYLTRANSFERASE DOMAIN-CONTAINING PROTEIN"/>
    <property type="match status" value="1"/>
</dbReference>
<dbReference type="PROSITE" id="PS51186">
    <property type="entry name" value="GNAT"/>
    <property type="match status" value="1"/>
</dbReference>
<proteinExistence type="predicted"/>
<name>A0ABS2DSR7_9BURK</name>
<gene>
    <name evidence="4" type="ORF">H6A60_07885</name>
</gene>
<dbReference type="Pfam" id="PF13508">
    <property type="entry name" value="Acetyltransf_7"/>
    <property type="match status" value="1"/>
</dbReference>
<evidence type="ECO:0000256" key="2">
    <source>
        <dbReference type="ARBA" id="ARBA00023315"/>
    </source>
</evidence>
<organism evidence="4 5">
    <name type="scientific">Sutterella massiliensis</name>
    <dbReference type="NCBI Taxonomy" id="1816689"/>
    <lineage>
        <taxon>Bacteria</taxon>
        <taxon>Pseudomonadati</taxon>
        <taxon>Pseudomonadota</taxon>
        <taxon>Betaproteobacteria</taxon>
        <taxon>Burkholderiales</taxon>
        <taxon>Sutterellaceae</taxon>
        <taxon>Sutterella</taxon>
    </lineage>
</organism>
<dbReference type="RefSeq" id="WP_205103171.1">
    <property type="nucleotide sequence ID" value="NZ_JACJJC010000011.1"/>
</dbReference>
<sequence>MKFREVTDDKKRFLALLLLADESEAMIDRYLERGTMYVLDDNGIKCECVVTDEGEGILEIKNLATDPEHQGEGYGRAMIEFLVEKYKNRFSVLRVGTGESPATLPFYEKCGFVRVYRIKNFFTANYDHPIVDAGVRLTDMIVLERRL</sequence>
<evidence type="ECO:0000313" key="5">
    <source>
        <dbReference type="Proteomes" id="UP000715095"/>
    </source>
</evidence>
<evidence type="ECO:0000313" key="4">
    <source>
        <dbReference type="EMBL" id="MBM6704401.1"/>
    </source>
</evidence>